<dbReference type="Proteomes" id="UP001296104">
    <property type="component" value="Unassembled WGS sequence"/>
</dbReference>
<gene>
    <name evidence="2" type="ORF">LECACI_7A002995</name>
</gene>
<organism evidence="2 3">
    <name type="scientific">Lecanosticta acicola</name>
    <dbReference type="NCBI Taxonomy" id="111012"/>
    <lineage>
        <taxon>Eukaryota</taxon>
        <taxon>Fungi</taxon>
        <taxon>Dikarya</taxon>
        <taxon>Ascomycota</taxon>
        <taxon>Pezizomycotina</taxon>
        <taxon>Dothideomycetes</taxon>
        <taxon>Dothideomycetidae</taxon>
        <taxon>Mycosphaerellales</taxon>
        <taxon>Mycosphaerellaceae</taxon>
        <taxon>Lecanosticta</taxon>
    </lineage>
</organism>
<feature type="signal peptide" evidence="1">
    <location>
        <begin position="1"/>
        <end position="17"/>
    </location>
</feature>
<accession>A0AAI8YVZ3</accession>
<feature type="chain" id="PRO_5042608774" evidence="1">
    <location>
        <begin position="18"/>
        <end position="323"/>
    </location>
</feature>
<sequence>MFRLFTIVLASAAIAAATHTVQVTVTNDRTKYHGDIWNTTVDVPTPGMSNELGLKDAKTLYVTGAKGLNVEKIVCSPFWLNNTGIMRGDNFTIEKPALAPKGSLGLHLLECMTLEQSCGEFNAAESYARTPILKPGEHGPPWPDCLKLVSVDAGKPIPCDCFNQGAFLDNYLDLDNVAQDAIHAACDYFGTATIGTDTDMVYWYHYYGQQEGYVLLHVYWHGQNGNECNTNAGNANYMDLFRSTCYDSFWGLFHNQNSTGHTNPLEDVYGCAPPDVLGMQPPGGKGGWGTDECLVWEIDPAPSVNNPEFKIGCNMDPSSSNAC</sequence>
<name>A0AAI8YVZ3_9PEZI</name>
<protein>
    <submittedName>
        <fullName evidence="2">Uncharacterized protein</fullName>
    </submittedName>
</protein>
<dbReference type="AlphaFoldDB" id="A0AAI8YVZ3"/>
<evidence type="ECO:0000256" key="1">
    <source>
        <dbReference type="SAM" id="SignalP"/>
    </source>
</evidence>
<evidence type="ECO:0000313" key="3">
    <source>
        <dbReference type="Proteomes" id="UP001296104"/>
    </source>
</evidence>
<keyword evidence="1" id="KW-0732">Signal</keyword>
<dbReference type="EMBL" id="CAVMBE010000014">
    <property type="protein sequence ID" value="CAK3934971.1"/>
    <property type="molecule type" value="Genomic_DNA"/>
</dbReference>
<keyword evidence="3" id="KW-1185">Reference proteome</keyword>
<comment type="caution">
    <text evidence="2">The sequence shown here is derived from an EMBL/GenBank/DDBJ whole genome shotgun (WGS) entry which is preliminary data.</text>
</comment>
<proteinExistence type="predicted"/>
<evidence type="ECO:0000313" key="2">
    <source>
        <dbReference type="EMBL" id="CAK3934971.1"/>
    </source>
</evidence>
<reference evidence="2" key="1">
    <citation type="submission" date="2023-11" db="EMBL/GenBank/DDBJ databases">
        <authorList>
            <person name="Alioto T."/>
            <person name="Alioto T."/>
            <person name="Gomez Garrido J."/>
        </authorList>
    </citation>
    <scope>NUCLEOTIDE SEQUENCE</scope>
</reference>